<accession>A0A5D8QA78</accession>
<evidence type="ECO:0000256" key="1">
    <source>
        <dbReference type="ARBA" id="ARBA00022649"/>
    </source>
</evidence>
<evidence type="ECO:0000313" key="2">
    <source>
        <dbReference type="EMBL" id="TZE81039.1"/>
    </source>
</evidence>
<dbReference type="RefSeq" id="WP_149546019.1">
    <property type="nucleotide sequence ID" value="NZ_VTPS01000019.1"/>
</dbReference>
<evidence type="ECO:0000313" key="3">
    <source>
        <dbReference type="Proteomes" id="UP000322976"/>
    </source>
</evidence>
<dbReference type="AlphaFoldDB" id="A0A5D8QA78"/>
<reference evidence="2 3" key="1">
    <citation type="submission" date="2019-08" db="EMBL/GenBank/DDBJ databases">
        <title>Calorimonas adulescens gen. nov., sp. nov., an anaerobic thermophilic bacterium from Sakhalin hot spring.</title>
        <authorList>
            <person name="Khomyakova M.A."/>
            <person name="Merkel A.Y."/>
            <person name="Novikov A."/>
            <person name="Bonch-Osmolovskaya E.A."/>
            <person name="Slobodkin A.I."/>
        </authorList>
    </citation>
    <scope>NUCLEOTIDE SEQUENCE [LARGE SCALE GENOMIC DNA]</scope>
    <source>
        <strain evidence="2 3">A05MB</strain>
    </source>
</reference>
<proteinExistence type="predicted"/>
<name>A0A5D8QA78_9THEO</name>
<gene>
    <name evidence="2" type="ORF">FWJ32_11090</name>
</gene>
<dbReference type="InterPro" id="IPR007712">
    <property type="entry name" value="RelE/ParE_toxin"/>
</dbReference>
<protein>
    <submittedName>
        <fullName evidence="2">Type II toxin-antitoxin system RelE/ParE family toxin</fullName>
    </submittedName>
</protein>
<comment type="caution">
    <text evidence="2">The sequence shown here is derived from an EMBL/GenBank/DDBJ whole genome shotgun (WGS) entry which is preliminary data.</text>
</comment>
<dbReference type="InterPro" id="IPR035093">
    <property type="entry name" value="RelE/ParE_toxin_dom_sf"/>
</dbReference>
<sequence length="104" mass="12187">MQKYSVEILPPAWIELDEIAEYHLHTVGINSAKKVTDNIISALERLKQYPLSCPYVPDEELRMQEYRMLVCDKYVCIYKLIGNTVYVYHIVHGSKEYSALFKTK</sequence>
<dbReference type="Gene3D" id="3.30.2310.20">
    <property type="entry name" value="RelE-like"/>
    <property type="match status" value="1"/>
</dbReference>
<dbReference type="EMBL" id="VTPS01000019">
    <property type="protein sequence ID" value="TZE81039.1"/>
    <property type="molecule type" value="Genomic_DNA"/>
</dbReference>
<dbReference type="Pfam" id="PF05016">
    <property type="entry name" value="ParE_toxin"/>
    <property type="match status" value="1"/>
</dbReference>
<organism evidence="2 3">
    <name type="scientific">Calorimonas adulescens</name>
    <dbReference type="NCBI Taxonomy" id="2606906"/>
    <lineage>
        <taxon>Bacteria</taxon>
        <taxon>Bacillati</taxon>
        <taxon>Bacillota</taxon>
        <taxon>Clostridia</taxon>
        <taxon>Thermoanaerobacterales</taxon>
        <taxon>Thermoanaerobacteraceae</taxon>
        <taxon>Calorimonas</taxon>
    </lineage>
</organism>
<dbReference type="Proteomes" id="UP000322976">
    <property type="component" value="Unassembled WGS sequence"/>
</dbReference>
<keyword evidence="3" id="KW-1185">Reference proteome</keyword>
<keyword evidence="1" id="KW-1277">Toxin-antitoxin system</keyword>